<dbReference type="AlphaFoldDB" id="A0A1B3B9A5"/>
<dbReference type="RefSeq" id="WP_068989648.1">
    <property type="nucleotide sequence ID" value="NZ_CP012418.1"/>
</dbReference>
<dbReference type="EMBL" id="CP012418">
    <property type="protein sequence ID" value="AOE49360.1"/>
    <property type="molecule type" value="Genomic_DNA"/>
</dbReference>
<evidence type="ECO:0000313" key="2">
    <source>
        <dbReference type="EMBL" id="AOE49360.1"/>
    </source>
</evidence>
<organism evidence="2 3">
    <name type="scientific">Kangiella sediminilitoris</name>
    <dbReference type="NCBI Taxonomy" id="1144748"/>
    <lineage>
        <taxon>Bacteria</taxon>
        <taxon>Pseudomonadati</taxon>
        <taxon>Pseudomonadota</taxon>
        <taxon>Gammaproteobacteria</taxon>
        <taxon>Kangiellales</taxon>
        <taxon>Kangiellaceae</taxon>
        <taxon>Kangiella</taxon>
    </lineage>
</organism>
<accession>A0A1B3B9A5</accession>
<reference evidence="3" key="1">
    <citation type="submission" date="2015-08" db="EMBL/GenBank/DDBJ databases">
        <authorList>
            <person name="Kim K.M."/>
        </authorList>
    </citation>
    <scope>NUCLEOTIDE SEQUENCE [LARGE SCALE GENOMIC DNA]</scope>
    <source>
        <strain evidence="3">KCTC 23892</strain>
    </source>
</reference>
<gene>
    <name evidence="2" type="ORF">KS2013_636</name>
</gene>
<protein>
    <submittedName>
        <fullName evidence="2">Uncharacterized protein</fullName>
    </submittedName>
</protein>
<dbReference type="STRING" id="1144748.KS2013_636"/>
<name>A0A1B3B9A5_9GAMM</name>
<sequence precursor="true">MRVVICCLLLCLYGVEAQTAAIFERVDSVIEETISEGVQVQLIDADYHDLAFLSIRTRSVSNKADLIKHKEYYQKHGFPYTYSSFKDYSTIIVKLPVEQYEEVLQSSIANLENQDFRSLSFTVMGQINQQRVLGLINRFYSNTTVNILASQSESAVSVDILKYDFPFEFAQPKSSTKATKNIATSLVTGFLLCQIDANNVPLFYLDQDGFRCIKPADTRQLHIDEKLVANYKSDLMQRSRFINSEPFEWLQLLSQFSKDRGYEQFLSYYKGLQTVSIDDVIALYNERLLEVTDSHPATESVESKQKYDFNQNVEDRFEVDIFEIEEMDGVFRFTFAVRVDNSFCVLIDCKNSPYYLTVADNHLNQTLSFSFSPEISQQVLGYINEHLVPFILGQEGLRQKDLVVALSGDFTVEQLDGLFFALGKLPSSSSLMIQQKGILDTSDSNSRSWKLPVLPGDQDWPVSELLYYVLKSSLSEEAEVVKDNSIIGLKPQPFFNVNRFSSTLTVRPANKIHENLNTSLLVDEKQFEQWKKSLLNNLRLQDSKYQTKLLTKVFGLKDYNEQLNKGIAELTLSDFKQFVQSSLIEHIE</sequence>
<feature type="signal peptide" evidence="1">
    <location>
        <begin position="1"/>
        <end position="17"/>
    </location>
</feature>
<evidence type="ECO:0000313" key="3">
    <source>
        <dbReference type="Proteomes" id="UP000094147"/>
    </source>
</evidence>
<evidence type="ECO:0000256" key="1">
    <source>
        <dbReference type="SAM" id="SignalP"/>
    </source>
</evidence>
<keyword evidence="3" id="KW-1185">Reference proteome</keyword>
<feature type="chain" id="PRO_5008544042" evidence="1">
    <location>
        <begin position="18"/>
        <end position="588"/>
    </location>
</feature>
<proteinExistence type="predicted"/>
<dbReference type="OrthoDB" id="6188135at2"/>
<dbReference type="Proteomes" id="UP000094147">
    <property type="component" value="Chromosome"/>
</dbReference>
<keyword evidence="1" id="KW-0732">Signal</keyword>
<dbReference type="KEGG" id="ksd:KS2013_636"/>